<reference evidence="1" key="2">
    <citation type="journal article" date="2015" name="Fish Shellfish Immunol.">
        <title>Early steps in the European eel (Anguilla anguilla)-Vibrio vulnificus interaction in the gills: Role of the RtxA13 toxin.</title>
        <authorList>
            <person name="Callol A."/>
            <person name="Pajuelo D."/>
            <person name="Ebbesson L."/>
            <person name="Teles M."/>
            <person name="MacKenzie S."/>
            <person name="Amaro C."/>
        </authorList>
    </citation>
    <scope>NUCLEOTIDE SEQUENCE</scope>
</reference>
<name>A0A0E9VVA7_ANGAN</name>
<dbReference type="AlphaFoldDB" id="A0A0E9VVA7"/>
<protein>
    <submittedName>
        <fullName evidence="1">Uncharacterized protein</fullName>
    </submittedName>
</protein>
<reference evidence="1" key="1">
    <citation type="submission" date="2014-11" db="EMBL/GenBank/DDBJ databases">
        <authorList>
            <person name="Amaro Gonzalez C."/>
        </authorList>
    </citation>
    <scope>NUCLEOTIDE SEQUENCE</scope>
</reference>
<proteinExistence type="predicted"/>
<accession>A0A0E9VVA7</accession>
<evidence type="ECO:0000313" key="1">
    <source>
        <dbReference type="EMBL" id="JAH81982.1"/>
    </source>
</evidence>
<organism evidence="1">
    <name type="scientific">Anguilla anguilla</name>
    <name type="common">European freshwater eel</name>
    <name type="synonym">Muraena anguilla</name>
    <dbReference type="NCBI Taxonomy" id="7936"/>
    <lineage>
        <taxon>Eukaryota</taxon>
        <taxon>Metazoa</taxon>
        <taxon>Chordata</taxon>
        <taxon>Craniata</taxon>
        <taxon>Vertebrata</taxon>
        <taxon>Euteleostomi</taxon>
        <taxon>Actinopterygii</taxon>
        <taxon>Neopterygii</taxon>
        <taxon>Teleostei</taxon>
        <taxon>Anguilliformes</taxon>
        <taxon>Anguillidae</taxon>
        <taxon>Anguilla</taxon>
    </lineage>
</organism>
<sequence length="17" mass="1921">MTNLLVKPQLCCKIEST</sequence>
<dbReference type="EMBL" id="GBXM01026595">
    <property type="protein sequence ID" value="JAH81982.1"/>
    <property type="molecule type" value="Transcribed_RNA"/>
</dbReference>